<keyword evidence="2" id="KW-0238">DNA-binding</keyword>
<evidence type="ECO:0000256" key="2">
    <source>
        <dbReference type="ARBA" id="ARBA00023125"/>
    </source>
</evidence>
<dbReference type="InterPro" id="IPR001789">
    <property type="entry name" value="Sig_transdc_resp-reg_receiver"/>
</dbReference>
<evidence type="ECO:0000259" key="5">
    <source>
        <dbReference type="PROSITE" id="PS50043"/>
    </source>
</evidence>
<dbReference type="PROSITE" id="PS00622">
    <property type="entry name" value="HTH_LUXR_1"/>
    <property type="match status" value="1"/>
</dbReference>
<sequence>MRLLVLSPNPMIRAGTSALLARGGLPQPVEELDAPELVSAALRRAAVDVAVVDIRQERPGVNGYCVARLITDTTAGATKVVLLSHEQQDIDVAAALRSGASGVVPHHSAADSLVAALHSVHHGGLYLDPLALSAVFTAPAAAPAPAQAPLTRREDEVLHLAGQGRSNREIAAALVVSEGTVKSHVHRIMGKLGSETRAQLVAYCYEHGLVRPSAAPTAPGCPAYADQRP</sequence>
<keyword evidence="8" id="KW-1185">Reference proteome</keyword>
<keyword evidence="4" id="KW-0597">Phosphoprotein</keyword>
<name>A0ABR9P6T0_9ACTN</name>
<evidence type="ECO:0000256" key="4">
    <source>
        <dbReference type="PROSITE-ProRule" id="PRU00169"/>
    </source>
</evidence>
<comment type="caution">
    <text evidence="7">The sequence shown here is derived from an EMBL/GenBank/DDBJ whole genome shotgun (WGS) entry which is preliminary data.</text>
</comment>
<dbReference type="PROSITE" id="PS50043">
    <property type="entry name" value="HTH_LUXR_2"/>
    <property type="match status" value="1"/>
</dbReference>
<dbReference type="PANTHER" id="PTHR43214:SF24">
    <property type="entry name" value="TRANSCRIPTIONAL REGULATORY PROTEIN NARL-RELATED"/>
    <property type="match status" value="1"/>
</dbReference>
<evidence type="ECO:0000313" key="8">
    <source>
        <dbReference type="Proteomes" id="UP000806528"/>
    </source>
</evidence>
<dbReference type="RefSeq" id="WP_193122164.1">
    <property type="nucleotide sequence ID" value="NZ_JADBGI010000009.1"/>
</dbReference>
<organism evidence="7 8">
    <name type="scientific">Nocardiopsis coralli</name>
    <dbReference type="NCBI Taxonomy" id="2772213"/>
    <lineage>
        <taxon>Bacteria</taxon>
        <taxon>Bacillati</taxon>
        <taxon>Actinomycetota</taxon>
        <taxon>Actinomycetes</taxon>
        <taxon>Streptosporangiales</taxon>
        <taxon>Nocardiopsidaceae</taxon>
        <taxon>Nocardiopsis</taxon>
    </lineage>
</organism>
<keyword evidence="1" id="KW-0805">Transcription regulation</keyword>
<keyword evidence="3" id="KW-0804">Transcription</keyword>
<dbReference type="SMART" id="SM00448">
    <property type="entry name" value="REC"/>
    <property type="match status" value="1"/>
</dbReference>
<feature type="domain" description="HTH luxR-type" evidence="5">
    <location>
        <begin position="143"/>
        <end position="208"/>
    </location>
</feature>
<dbReference type="SMART" id="SM00421">
    <property type="entry name" value="HTH_LUXR"/>
    <property type="match status" value="1"/>
</dbReference>
<reference evidence="7 8" key="1">
    <citation type="submission" date="2020-09" db="EMBL/GenBank/DDBJ databases">
        <title>Diversity and distribution of actinomycetes associated with coral in the coast of Hainan.</title>
        <authorList>
            <person name="Li F."/>
        </authorList>
    </citation>
    <scope>NUCLEOTIDE SEQUENCE [LARGE SCALE GENOMIC DNA]</scope>
    <source>
        <strain evidence="7 8">HNM0947</strain>
    </source>
</reference>
<dbReference type="SUPFAM" id="SSF46894">
    <property type="entry name" value="C-terminal effector domain of the bipartite response regulators"/>
    <property type="match status" value="1"/>
</dbReference>
<dbReference type="Proteomes" id="UP000806528">
    <property type="component" value="Unassembled WGS sequence"/>
</dbReference>
<dbReference type="Pfam" id="PF00196">
    <property type="entry name" value="GerE"/>
    <property type="match status" value="1"/>
</dbReference>
<proteinExistence type="predicted"/>
<feature type="modified residue" description="4-aspartylphosphate" evidence="4">
    <location>
        <position position="53"/>
    </location>
</feature>
<dbReference type="InterPro" id="IPR039420">
    <property type="entry name" value="WalR-like"/>
</dbReference>
<dbReference type="SUPFAM" id="SSF52172">
    <property type="entry name" value="CheY-like"/>
    <property type="match status" value="1"/>
</dbReference>
<dbReference type="Pfam" id="PF00072">
    <property type="entry name" value="Response_reg"/>
    <property type="match status" value="1"/>
</dbReference>
<dbReference type="InterPro" id="IPR011006">
    <property type="entry name" value="CheY-like_superfamily"/>
</dbReference>
<dbReference type="InterPro" id="IPR000792">
    <property type="entry name" value="Tscrpt_reg_LuxR_C"/>
</dbReference>
<accession>A0ABR9P6T0</accession>
<dbReference type="PROSITE" id="PS50110">
    <property type="entry name" value="RESPONSE_REGULATORY"/>
    <property type="match status" value="1"/>
</dbReference>
<dbReference type="PANTHER" id="PTHR43214">
    <property type="entry name" value="TWO-COMPONENT RESPONSE REGULATOR"/>
    <property type="match status" value="1"/>
</dbReference>
<gene>
    <name evidence="7" type="ORF">IDM40_12640</name>
</gene>
<dbReference type="InterPro" id="IPR016032">
    <property type="entry name" value="Sig_transdc_resp-reg_C-effctor"/>
</dbReference>
<evidence type="ECO:0000313" key="7">
    <source>
        <dbReference type="EMBL" id="MBE2999547.1"/>
    </source>
</evidence>
<dbReference type="PRINTS" id="PR00038">
    <property type="entry name" value="HTHLUXR"/>
</dbReference>
<protein>
    <submittedName>
        <fullName evidence="7">Response regulator transcription factor</fullName>
    </submittedName>
</protein>
<evidence type="ECO:0000259" key="6">
    <source>
        <dbReference type="PROSITE" id="PS50110"/>
    </source>
</evidence>
<dbReference type="EMBL" id="JADBGI010000009">
    <property type="protein sequence ID" value="MBE2999547.1"/>
    <property type="molecule type" value="Genomic_DNA"/>
</dbReference>
<evidence type="ECO:0000256" key="3">
    <source>
        <dbReference type="ARBA" id="ARBA00023163"/>
    </source>
</evidence>
<dbReference type="Gene3D" id="3.40.50.2300">
    <property type="match status" value="1"/>
</dbReference>
<feature type="domain" description="Response regulatory" evidence="6">
    <location>
        <begin position="2"/>
        <end position="121"/>
    </location>
</feature>
<dbReference type="CDD" id="cd06170">
    <property type="entry name" value="LuxR_C_like"/>
    <property type="match status" value="1"/>
</dbReference>
<evidence type="ECO:0000256" key="1">
    <source>
        <dbReference type="ARBA" id="ARBA00023015"/>
    </source>
</evidence>